<dbReference type="GO" id="GO:0005245">
    <property type="term" value="F:voltage-gated calcium channel activity"/>
    <property type="evidence" value="ECO:0000318"/>
    <property type="project" value="GO_Central"/>
</dbReference>
<organism evidence="13 14">
    <name type="scientific">Branchiostoma floridae</name>
    <name type="common">Florida lancelet</name>
    <name type="synonym">Amphioxus</name>
    <dbReference type="NCBI Taxonomy" id="7739"/>
    <lineage>
        <taxon>Eukaryota</taxon>
        <taxon>Metazoa</taxon>
        <taxon>Chordata</taxon>
        <taxon>Cephalochordata</taxon>
        <taxon>Leptocardii</taxon>
        <taxon>Amphioxiformes</taxon>
        <taxon>Branchiostomatidae</taxon>
        <taxon>Branchiostoma</taxon>
    </lineage>
</organism>
<evidence type="ECO:0000259" key="11">
    <source>
        <dbReference type="PROSITE" id="PS50041"/>
    </source>
</evidence>
<dbReference type="CDD" id="cd18773">
    <property type="entry name" value="PDC1_HK_sensor"/>
    <property type="match status" value="1"/>
</dbReference>
<proteinExistence type="predicted"/>
<dbReference type="InterPro" id="IPR016186">
    <property type="entry name" value="C-type_lectin-like/link_sf"/>
</dbReference>
<dbReference type="CDD" id="cd00037">
    <property type="entry name" value="CLECT"/>
    <property type="match status" value="1"/>
</dbReference>
<evidence type="ECO:0000259" key="10">
    <source>
        <dbReference type="PROSITE" id="PS50026"/>
    </source>
</evidence>
<feature type="disulfide bond" evidence="8">
    <location>
        <begin position="818"/>
        <end position="827"/>
    </location>
</feature>
<dbReference type="Proteomes" id="UP000001554">
    <property type="component" value="Chromosome 5"/>
</dbReference>
<dbReference type="GO" id="GO:0005576">
    <property type="term" value="C:extracellular region"/>
    <property type="evidence" value="ECO:0007669"/>
    <property type="project" value="InterPro"/>
</dbReference>
<dbReference type="PROSITE" id="PS00022">
    <property type="entry name" value="EGF_1"/>
    <property type="match status" value="2"/>
</dbReference>
<keyword evidence="6 8" id="KW-1015">Disulfide bond</keyword>
<name>A0A9J7L8B9_BRAFL</name>
<dbReference type="PANTHER" id="PTHR10166:SF66">
    <property type="entry name" value="VWFA AND CACHE DOMAIN-CONTAINING PROTEIN CG16868"/>
    <property type="match status" value="1"/>
</dbReference>
<dbReference type="FunFam" id="2.10.25.10:FF:000006">
    <property type="entry name" value="Versican core protein-like isoform 1"/>
    <property type="match status" value="1"/>
</dbReference>
<comment type="catalytic activity">
    <reaction evidence="1">
        <text>Random endo-hydrolysis of N-acetyl-beta-D-glucosaminide (1-&gt;4)-beta-linkages in chitin and chitodextrins.</text>
        <dbReference type="EC" id="3.2.1.14"/>
    </reaction>
</comment>
<dbReference type="Gene3D" id="2.10.25.10">
    <property type="entry name" value="Laminin"/>
    <property type="match status" value="2"/>
</dbReference>
<keyword evidence="5" id="KW-0119">Carbohydrate metabolism</keyword>
<dbReference type="InterPro" id="IPR016187">
    <property type="entry name" value="CTDL_fold"/>
</dbReference>
<dbReference type="GO" id="GO:0006032">
    <property type="term" value="P:chitin catabolic process"/>
    <property type="evidence" value="ECO:0007669"/>
    <property type="project" value="UniProtKB-KW"/>
</dbReference>
<dbReference type="SUPFAM" id="SSF57196">
    <property type="entry name" value="EGF/Laminin"/>
    <property type="match status" value="2"/>
</dbReference>
<evidence type="ECO:0000256" key="1">
    <source>
        <dbReference type="ARBA" id="ARBA00000822"/>
    </source>
</evidence>
<keyword evidence="4" id="KW-0677">Repeat</keyword>
<evidence type="ECO:0000256" key="7">
    <source>
        <dbReference type="ARBA" id="ARBA00023180"/>
    </source>
</evidence>
<dbReference type="AlphaFoldDB" id="A0A9J7L8B9"/>
<reference evidence="14" key="2">
    <citation type="submission" date="2025-08" db="UniProtKB">
        <authorList>
            <consortium name="RefSeq"/>
        </authorList>
    </citation>
    <scope>IDENTIFICATION</scope>
    <source>
        <strain evidence="14">S238N-H82</strain>
        <tissue evidence="14">Testes</tissue>
    </source>
</reference>
<evidence type="ECO:0000313" key="14">
    <source>
        <dbReference type="RefSeq" id="XP_035677204.1"/>
    </source>
</evidence>
<keyword evidence="3 8" id="KW-0245">EGF-like domain</keyword>
<dbReference type="Gene3D" id="2.170.140.10">
    <property type="entry name" value="Chitin binding domain"/>
    <property type="match status" value="1"/>
</dbReference>
<keyword evidence="13" id="KW-1185">Reference proteome</keyword>
<dbReference type="SUPFAM" id="SSF56436">
    <property type="entry name" value="C-type lectin-like"/>
    <property type="match status" value="1"/>
</dbReference>
<keyword evidence="5" id="KW-0624">Polysaccharide degradation</keyword>
<keyword evidence="5" id="KW-0146">Chitin degradation</keyword>
<comment type="caution">
    <text evidence="8">Lacks conserved residue(s) required for the propagation of feature annotation.</text>
</comment>
<dbReference type="Pfam" id="PF00059">
    <property type="entry name" value="Lectin_C"/>
    <property type="match status" value="1"/>
</dbReference>
<dbReference type="CDD" id="cd00054">
    <property type="entry name" value="EGF_CA"/>
    <property type="match status" value="2"/>
</dbReference>
<evidence type="ECO:0000256" key="3">
    <source>
        <dbReference type="ARBA" id="ARBA00022536"/>
    </source>
</evidence>
<gene>
    <name evidence="14" type="primary">LOC118416227</name>
</gene>
<dbReference type="SMART" id="SM00179">
    <property type="entry name" value="EGF_CA"/>
    <property type="match status" value="1"/>
</dbReference>
<dbReference type="InterPro" id="IPR001881">
    <property type="entry name" value="EGF-like_Ca-bd_dom"/>
</dbReference>
<dbReference type="GeneID" id="118416227"/>
<feature type="domain" description="C-type lectin" evidence="11">
    <location>
        <begin position="677"/>
        <end position="788"/>
    </location>
</feature>
<evidence type="ECO:0000256" key="5">
    <source>
        <dbReference type="ARBA" id="ARBA00023024"/>
    </source>
</evidence>
<evidence type="ECO:0000256" key="6">
    <source>
        <dbReference type="ARBA" id="ARBA00023157"/>
    </source>
</evidence>
<dbReference type="GO" id="GO:0005509">
    <property type="term" value="F:calcium ion binding"/>
    <property type="evidence" value="ECO:0007669"/>
    <property type="project" value="InterPro"/>
</dbReference>
<dbReference type="PROSITE" id="PS50940">
    <property type="entry name" value="CHIT_BIND_II"/>
    <property type="match status" value="1"/>
</dbReference>
<dbReference type="SMART" id="SM00181">
    <property type="entry name" value="EGF"/>
    <property type="match status" value="2"/>
</dbReference>
<dbReference type="RefSeq" id="XP_035677204.1">
    <property type="nucleotide sequence ID" value="XM_035821311.1"/>
</dbReference>
<dbReference type="GO" id="GO:0005891">
    <property type="term" value="C:voltage-gated calcium channel complex"/>
    <property type="evidence" value="ECO:0000318"/>
    <property type="project" value="GO_Central"/>
</dbReference>
<dbReference type="InterPro" id="IPR000152">
    <property type="entry name" value="EGF-type_Asp/Asn_hydroxyl_site"/>
</dbReference>
<sequence>MEWPSEPTFLHLSSMKGALTDDEVTKIMTGESGSSYHDNVTALITRGNAQSEGVNAEERAATFYYEPIPDTKYSVVLCLFEEDRIVTVPSPVNPESGTASLYHRLDLLDTNAEVCRLHDNYATFDGSTVMFPPKAYTDPISYLSSLETSEDVANMNTFINDPTGLVANPGLVDGVRTDVTLTAVLEQYWRENDADSVWRYVGTTMGVFRIFPGIVMDMRYDPTQQAWFNHALAKPEDYTFSRPGPSPFGGGNLVTISKAIAHSSTQKILGVIAADITERKYSSLLHSEVPECSSMEFACYILDDSGYFMELPTTPNMEHDHLTSRFPWLAKELVARGEFLKAGWCQNYATQSSQLFYDTSGFTGLEVTTGPPCTQFSLYPVNGTNTFLLVLLDRQTYNCDDNQPQDCSCDDVCQSPYVSDSSVCQCPCSSSWDYDFCTNRPLTPLSDPPCPPPHTDNDNRDEGPPNPPGPEIHDCQDRCSIQSNNITCRALPHCDWCAEFDVPVCREVCLITTLKPPTATGKPGQTTISNVVEDNPILLGSLLDCTVMPTGMYPDPQDCTMFYQCMGDPSISQPFHMPCPPGTLFDWNLFVCTHTSVCTISSTSELPTPHLPTPVVNVPAANLPPTTPLTATVEPSVSGSCSSSPCRSGGTCQDDVNGYTCVCPPYAAGRNCETVWQSDKCYRFSDDSLSNQQASSTCVSMNGHLADIQDTAQQQLIASYMNPGHDQSFWVANKISSSFCSFGAGSAASTWMYNNGSINFDICVLLNSAYGYKGTYQRCEEQHNYICESAAGPCQPNVCQHGGYCVSCFGESSIFCICPQGYSGPRCEIVDLCLPNPCPFDWTCSIQAGGIHCAVPTGVKATRSGFCTATSCGAGLICIEDGTMGYSCIRG</sequence>
<feature type="disulfide bond" evidence="8">
    <location>
        <begin position="663"/>
        <end position="672"/>
    </location>
</feature>
<dbReference type="PROSITE" id="PS01186">
    <property type="entry name" value="EGF_2"/>
    <property type="match status" value="1"/>
</dbReference>
<protein>
    <recommendedName>
        <fullName evidence="2">chitinase</fullName>
        <ecNumber evidence="2">3.2.1.14</ecNumber>
    </recommendedName>
</protein>
<evidence type="ECO:0000256" key="9">
    <source>
        <dbReference type="SAM" id="MobiDB-lite"/>
    </source>
</evidence>
<dbReference type="Gene3D" id="3.10.100.10">
    <property type="entry name" value="Mannose-Binding Protein A, subunit A"/>
    <property type="match status" value="1"/>
</dbReference>
<feature type="domain" description="Chitin-binding type-2" evidence="12">
    <location>
        <begin position="542"/>
        <end position="600"/>
    </location>
</feature>
<dbReference type="PROSITE" id="PS50026">
    <property type="entry name" value="EGF_3"/>
    <property type="match status" value="2"/>
</dbReference>
<dbReference type="PROSITE" id="PS00010">
    <property type="entry name" value="ASX_HYDROXYL"/>
    <property type="match status" value="1"/>
</dbReference>
<evidence type="ECO:0000259" key="12">
    <source>
        <dbReference type="PROSITE" id="PS50940"/>
    </source>
</evidence>
<dbReference type="Gene3D" id="3.30.450.20">
    <property type="entry name" value="PAS domain"/>
    <property type="match status" value="1"/>
</dbReference>
<feature type="disulfide bond" evidence="8">
    <location>
        <begin position="799"/>
        <end position="816"/>
    </location>
</feature>
<dbReference type="OrthoDB" id="6516201at2759"/>
<evidence type="ECO:0000256" key="4">
    <source>
        <dbReference type="ARBA" id="ARBA00022737"/>
    </source>
</evidence>
<dbReference type="EC" id="3.2.1.14" evidence="2"/>
<feature type="region of interest" description="Disordered" evidence="9">
    <location>
        <begin position="447"/>
        <end position="471"/>
    </location>
</feature>
<dbReference type="InterPro" id="IPR000742">
    <property type="entry name" value="EGF"/>
</dbReference>
<dbReference type="GO" id="GO:0008061">
    <property type="term" value="F:chitin binding"/>
    <property type="evidence" value="ECO:0007669"/>
    <property type="project" value="InterPro"/>
</dbReference>
<accession>A0A9J7L8B9</accession>
<reference evidence="13" key="1">
    <citation type="journal article" date="2020" name="Nat. Ecol. Evol.">
        <title>Deeply conserved synteny resolves early events in vertebrate evolution.</title>
        <authorList>
            <person name="Simakov O."/>
            <person name="Marletaz F."/>
            <person name="Yue J.X."/>
            <person name="O'Connell B."/>
            <person name="Jenkins J."/>
            <person name="Brandt A."/>
            <person name="Calef R."/>
            <person name="Tung C.H."/>
            <person name="Huang T.K."/>
            <person name="Schmutz J."/>
            <person name="Satoh N."/>
            <person name="Yu J.K."/>
            <person name="Putnam N.H."/>
            <person name="Green R.E."/>
            <person name="Rokhsar D.S."/>
        </authorList>
    </citation>
    <scope>NUCLEOTIDE SEQUENCE [LARGE SCALE GENOMIC DNA]</scope>
    <source>
        <strain evidence="13">S238N-H82</strain>
    </source>
</reference>
<dbReference type="KEGG" id="bfo:118416227"/>
<dbReference type="PANTHER" id="PTHR10166">
    <property type="entry name" value="VOLTAGE-DEPENDENT CALCIUM CHANNEL SUBUNIT ALPHA-2/DELTA-RELATED"/>
    <property type="match status" value="1"/>
</dbReference>
<dbReference type="SUPFAM" id="SSF57625">
    <property type="entry name" value="Invertebrate chitin-binding proteins"/>
    <property type="match status" value="1"/>
</dbReference>
<feature type="domain" description="EGF-like" evidence="10">
    <location>
        <begin position="790"/>
        <end position="828"/>
    </location>
</feature>
<evidence type="ECO:0000313" key="13">
    <source>
        <dbReference type="Proteomes" id="UP000001554"/>
    </source>
</evidence>
<dbReference type="GO" id="GO:0008843">
    <property type="term" value="F:endochitinase activity"/>
    <property type="evidence" value="ECO:0007669"/>
    <property type="project" value="UniProtKB-EC"/>
</dbReference>
<dbReference type="InterPro" id="IPR001304">
    <property type="entry name" value="C-type_lectin-like"/>
</dbReference>
<dbReference type="InterPro" id="IPR036508">
    <property type="entry name" value="Chitin-bd_dom_sf"/>
</dbReference>
<dbReference type="FunFam" id="3.30.450.20:FF:000024">
    <property type="entry name" value="VWFA and cache domain-containing protein 1"/>
    <property type="match status" value="1"/>
</dbReference>
<dbReference type="PROSITE" id="PS50041">
    <property type="entry name" value="C_TYPE_LECTIN_2"/>
    <property type="match status" value="1"/>
</dbReference>
<dbReference type="SMART" id="SM00034">
    <property type="entry name" value="CLECT"/>
    <property type="match status" value="1"/>
</dbReference>
<dbReference type="InterPro" id="IPR051173">
    <property type="entry name" value="Ca_channel_alpha-2/delta"/>
</dbReference>
<keyword evidence="7" id="KW-0325">Glycoprotein</keyword>
<dbReference type="SMART" id="SM00494">
    <property type="entry name" value="ChtBD2"/>
    <property type="match status" value="1"/>
</dbReference>
<evidence type="ECO:0000256" key="2">
    <source>
        <dbReference type="ARBA" id="ARBA00012729"/>
    </source>
</evidence>
<dbReference type="InterPro" id="IPR002557">
    <property type="entry name" value="Chitin-bd_dom"/>
</dbReference>
<feature type="domain" description="EGF-like" evidence="10">
    <location>
        <begin position="637"/>
        <end position="673"/>
    </location>
</feature>
<evidence type="ECO:0000256" key="8">
    <source>
        <dbReference type="PROSITE-ProRule" id="PRU00076"/>
    </source>
</evidence>